<evidence type="ECO:0000313" key="3">
    <source>
        <dbReference type="Proteomes" id="UP000184346"/>
    </source>
</evidence>
<keyword evidence="3" id="KW-1185">Reference proteome</keyword>
<dbReference type="STRING" id="1121942.SAMN02745148_00164"/>
<evidence type="ECO:0000256" key="1">
    <source>
        <dbReference type="SAM" id="Phobius"/>
    </source>
</evidence>
<feature type="transmembrane region" description="Helical" evidence="1">
    <location>
        <begin position="77"/>
        <end position="95"/>
    </location>
</feature>
<dbReference type="EMBL" id="FQUJ01000002">
    <property type="protein sequence ID" value="SHE33392.1"/>
    <property type="molecule type" value="Genomic_DNA"/>
</dbReference>
<proteinExistence type="predicted"/>
<feature type="transmembrane region" description="Helical" evidence="1">
    <location>
        <begin position="44"/>
        <end position="65"/>
    </location>
</feature>
<feature type="transmembrane region" description="Helical" evidence="1">
    <location>
        <begin position="107"/>
        <end position="126"/>
    </location>
</feature>
<keyword evidence="1" id="KW-0472">Membrane</keyword>
<reference evidence="2 3" key="1">
    <citation type="submission" date="2016-11" db="EMBL/GenBank/DDBJ databases">
        <authorList>
            <person name="Jaros S."/>
            <person name="Januszkiewicz K."/>
            <person name="Wedrychowicz H."/>
        </authorList>
    </citation>
    <scope>NUCLEOTIDE SEQUENCE [LARGE SCALE GENOMIC DNA]</scope>
    <source>
        <strain evidence="2 3">DSM 19980</strain>
    </source>
</reference>
<feature type="transmembrane region" description="Helical" evidence="1">
    <location>
        <begin position="138"/>
        <end position="157"/>
    </location>
</feature>
<keyword evidence="1" id="KW-1133">Transmembrane helix</keyword>
<name>A0A1M4SML5_9GAMM</name>
<evidence type="ECO:0000313" key="2">
    <source>
        <dbReference type="EMBL" id="SHE33392.1"/>
    </source>
</evidence>
<feature type="transmembrane region" description="Helical" evidence="1">
    <location>
        <begin position="254"/>
        <end position="279"/>
    </location>
</feature>
<accession>A0A1M4SML5</accession>
<organism evidence="2 3">
    <name type="scientific">Modicisalibacter ilicicola DSM 19980</name>
    <dbReference type="NCBI Taxonomy" id="1121942"/>
    <lineage>
        <taxon>Bacteria</taxon>
        <taxon>Pseudomonadati</taxon>
        <taxon>Pseudomonadota</taxon>
        <taxon>Gammaproteobacteria</taxon>
        <taxon>Oceanospirillales</taxon>
        <taxon>Halomonadaceae</taxon>
        <taxon>Modicisalibacter</taxon>
    </lineage>
</organism>
<sequence>MSFAVFGPIRGVSRLLDNRVIRAMNDVSIPKHASSRRPDLSNGFLLGLAMLLVAACIAAAVAYAFDTASRPGDTPHQIAAMLGVVLLLGPLAFFLAKRMGYAASPPWWFAVHALGATLGAVAILFHASAGSFATPASIPLLLMLFLCIQGVLARVFLSRRLSFLFARSFQSFNFHEPLEIDRQALREVIERKEAQLETLDPVAQEATFSPRLRHFLTQPVAALRYQALMEKELRLVGARRRAGRTLSSWRRLHLLAAVLFYLGMLGHVVVMLFFAGYAAGEGEIYWWHLAAWGR</sequence>
<keyword evidence="1" id="KW-0812">Transmembrane</keyword>
<dbReference type="AlphaFoldDB" id="A0A1M4SML5"/>
<gene>
    <name evidence="2" type="ORF">SAMN02745148_00164</name>
</gene>
<dbReference type="Proteomes" id="UP000184346">
    <property type="component" value="Unassembled WGS sequence"/>
</dbReference>
<protein>
    <submittedName>
        <fullName evidence="2">Uncharacterized protein</fullName>
    </submittedName>
</protein>